<reference evidence="2 3" key="1">
    <citation type="submission" date="2016-05" db="EMBL/GenBank/DDBJ databases">
        <title>Complete genome sequence of Novosphingobium guangzhouense SA925(T).</title>
        <authorList>
            <person name="Sha S."/>
        </authorList>
    </citation>
    <scope>NUCLEOTIDE SEQUENCE [LARGE SCALE GENOMIC DNA]</scope>
    <source>
        <strain evidence="2 3">SA925</strain>
    </source>
</reference>
<proteinExistence type="predicted"/>
<evidence type="ECO:0000313" key="3">
    <source>
        <dbReference type="Proteomes" id="UP000236327"/>
    </source>
</evidence>
<sequence>MRTVPSLLSMLDDPEAMPPPPLPAPVMPWDYIRMRRLAAGKTIEEASRPFWHHDEHQADVERNMRQIEAVGFRVKRLWDMSRSYRLNGTVYRQLCDTPPEQHPRLCRACGWDEWSTQLDTEGLDCTWSAHDPEICTLCDQIKRKKFQPRPANTQPSTNPRSANQRAA</sequence>
<dbReference type="Proteomes" id="UP000236327">
    <property type="component" value="Unassembled WGS sequence"/>
</dbReference>
<evidence type="ECO:0000256" key="1">
    <source>
        <dbReference type="SAM" id="MobiDB-lite"/>
    </source>
</evidence>
<feature type="compositionally biased region" description="Polar residues" evidence="1">
    <location>
        <begin position="150"/>
        <end position="167"/>
    </location>
</feature>
<protein>
    <submittedName>
        <fullName evidence="2">Uncharacterized protein</fullName>
    </submittedName>
</protein>
<dbReference type="RefSeq" id="WP_103096447.1">
    <property type="nucleotide sequence ID" value="NZ_LYMM01000038.1"/>
</dbReference>
<gene>
    <name evidence="2" type="ORF">A8V01_21210</name>
</gene>
<dbReference type="EMBL" id="LYMM01000038">
    <property type="protein sequence ID" value="PNU04291.1"/>
    <property type="molecule type" value="Genomic_DNA"/>
</dbReference>
<organism evidence="2 3">
    <name type="scientific">Novosphingobium guangzhouense</name>
    <dbReference type="NCBI Taxonomy" id="1850347"/>
    <lineage>
        <taxon>Bacteria</taxon>
        <taxon>Pseudomonadati</taxon>
        <taxon>Pseudomonadota</taxon>
        <taxon>Alphaproteobacteria</taxon>
        <taxon>Sphingomonadales</taxon>
        <taxon>Sphingomonadaceae</taxon>
        <taxon>Novosphingobium</taxon>
    </lineage>
</organism>
<comment type="caution">
    <text evidence="2">The sequence shown here is derived from an EMBL/GenBank/DDBJ whole genome shotgun (WGS) entry which is preliminary data.</text>
</comment>
<evidence type="ECO:0000313" key="2">
    <source>
        <dbReference type="EMBL" id="PNU04291.1"/>
    </source>
</evidence>
<name>A0A2K2FZS8_9SPHN</name>
<keyword evidence="3" id="KW-1185">Reference proteome</keyword>
<accession>A0A2K2FZS8</accession>
<feature type="region of interest" description="Disordered" evidence="1">
    <location>
        <begin position="146"/>
        <end position="167"/>
    </location>
</feature>
<dbReference type="AlphaFoldDB" id="A0A2K2FZS8"/>
<dbReference type="OrthoDB" id="7503969at2"/>